<dbReference type="EMBL" id="CM020618">
    <property type="protein sequence ID" value="KAK1857933.1"/>
    <property type="molecule type" value="Genomic_DNA"/>
</dbReference>
<evidence type="ECO:0000313" key="2">
    <source>
        <dbReference type="Proteomes" id="UP000798662"/>
    </source>
</evidence>
<evidence type="ECO:0000313" key="1">
    <source>
        <dbReference type="EMBL" id="KAK1857933.1"/>
    </source>
</evidence>
<name>A0ACC3BJ25_PYRYE</name>
<keyword evidence="2" id="KW-1185">Reference proteome</keyword>
<protein>
    <submittedName>
        <fullName evidence="1">Uncharacterized protein</fullName>
    </submittedName>
</protein>
<proteinExistence type="predicted"/>
<organism evidence="1 2">
    <name type="scientific">Pyropia yezoensis</name>
    <name type="common">Susabi-nori</name>
    <name type="synonym">Porphyra yezoensis</name>
    <dbReference type="NCBI Taxonomy" id="2788"/>
    <lineage>
        <taxon>Eukaryota</taxon>
        <taxon>Rhodophyta</taxon>
        <taxon>Bangiophyceae</taxon>
        <taxon>Bangiales</taxon>
        <taxon>Bangiaceae</taxon>
        <taxon>Pyropia</taxon>
    </lineage>
</organism>
<dbReference type="Proteomes" id="UP000798662">
    <property type="component" value="Chromosome 1"/>
</dbReference>
<reference evidence="1" key="1">
    <citation type="submission" date="2019-11" db="EMBL/GenBank/DDBJ databases">
        <title>Nori genome reveals adaptations in red seaweeds to the harsh intertidal environment.</title>
        <authorList>
            <person name="Wang D."/>
            <person name="Mao Y."/>
        </authorList>
    </citation>
    <scope>NUCLEOTIDE SEQUENCE</scope>
    <source>
        <tissue evidence="1">Gametophyte</tissue>
    </source>
</reference>
<gene>
    <name evidence="1" type="ORF">I4F81_000547</name>
</gene>
<sequence>MRAHCRVWETVATRTPARRVHAGASCVPRRTQPPPPSSLVPVHTTPVAFSTGRLPCAGVGAVGTLAPCPPSAPPLPPPVFWSLPEFSGAPSLSSHHPPLSPPPLSRPPSARPLLSLSSPPASPPHPPRLSSPLILPLPFRPCWICHAPSRSAPRPPVPPDTPSHYPHPRCSLNDKGTVTGRSMEPPPWASVSAAAGAPEAGENPLVAALRDTDGLCHRWLLPPLPLGEAGTGGCGAGRGAAAFAAAAEAYAPLRISRAGLCAAGTITGQMRYELGTNETGVHVSFLYLPFASINGVTLGTAETHTAALEGISLPSQLPFPCSCRFVMNESAGTVLAVGPAPDGGGELSGYALWIDPTADGRRRIRRAMLRFDHPALTNDALVVQRQLDMAAGQNMSSASEAEAAAAAVAAQLGGPLAGRWSDSGGGSGGLISPVDFSGFHDRLIRLLTRSGLPDCGCWAYQGVTHSSERSGAGKVEALWQQTPASTLDSMVQAFEGGVRLTATSRVARPGWAATAAATVPIASVASSGELSGGERLLWPTSEEHPLAAPPPVRGGWRPPSGKRVWYTPPWAAAAVQRLPPPPVTPSLRQPPSPPRLTPSPPTRRPMHPPSGAPPRTRRKPGALDATDPDSSAARRRQRNRLSAAKSNERRRQRRLAALAEAAAAAAAATAEQGSSGGGGSSCGGFGGSESVGGGSSSVGDATSASPPPSLPVTPELSAVGGRLPEGRDHYHSHWGEGGGSGRPLPSPRAGSAAPAGGGSPDATWCYPLTSGG</sequence>
<comment type="caution">
    <text evidence="1">The sequence shown here is derived from an EMBL/GenBank/DDBJ whole genome shotgun (WGS) entry which is preliminary data.</text>
</comment>
<accession>A0ACC3BJ25</accession>